<dbReference type="Proteomes" id="UP000321412">
    <property type="component" value="Unassembled WGS sequence"/>
</dbReference>
<dbReference type="OrthoDB" id="5516513at2"/>
<sequence length="127" mass="14249">MSEPASIFERWDLDPTQSPAELTRAMQQLARALPPEERQRLRDDWRALTTNPQTRLNQALWTHPSATSRRDPWACIEALSDAPAPDLPALEATLHDALHLDAQPVTAPALRPPFWPALRHPDPGESP</sequence>
<comment type="caution">
    <text evidence="2">The sequence shown here is derived from an EMBL/GenBank/DDBJ whole genome shotgun (WGS) entry which is preliminary data.</text>
</comment>
<accession>A0A5C6XGP0</accession>
<protein>
    <submittedName>
        <fullName evidence="2">Uncharacterized protein</fullName>
    </submittedName>
</protein>
<evidence type="ECO:0000313" key="3">
    <source>
        <dbReference type="Proteomes" id="UP000321412"/>
    </source>
</evidence>
<keyword evidence="3" id="KW-1185">Reference proteome</keyword>
<dbReference type="EMBL" id="VOSM01000002">
    <property type="protein sequence ID" value="TXD38603.1"/>
    <property type="molecule type" value="Genomic_DNA"/>
</dbReference>
<dbReference type="RefSeq" id="WP_146980540.1">
    <property type="nucleotide sequence ID" value="NZ_VOSM01000002.1"/>
</dbReference>
<evidence type="ECO:0000313" key="2">
    <source>
        <dbReference type="EMBL" id="TXD38603.1"/>
    </source>
</evidence>
<gene>
    <name evidence="2" type="ORF">FRC98_06895</name>
</gene>
<evidence type="ECO:0000256" key="1">
    <source>
        <dbReference type="SAM" id="MobiDB-lite"/>
    </source>
</evidence>
<dbReference type="AlphaFoldDB" id="A0A5C6XGP0"/>
<proteinExistence type="predicted"/>
<name>A0A5C6XGP0_9DELT</name>
<reference evidence="2 3" key="1">
    <citation type="submission" date="2019-08" db="EMBL/GenBank/DDBJ databases">
        <title>Bradymonadales sp. TMQ4.</title>
        <authorList>
            <person name="Liang Q."/>
        </authorList>
    </citation>
    <scope>NUCLEOTIDE SEQUENCE [LARGE SCALE GENOMIC DNA]</scope>
    <source>
        <strain evidence="2 3">TMQ4</strain>
    </source>
</reference>
<feature type="region of interest" description="Disordered" evidence="1">
    <location>
        <begin position="105"/>
        <end position="127"/>
    </location>
</feature>
<organism evidence="2 3">
    <name type="scientific">Lujinxingia vulgaris</name>
    <dbReference type="NCBI Taxonomy" id="2600176"/>
    <lineage>
        <taxon>Bacteria</taxon>
        <taxon>Deltaproteobacteria</taxon>
        <taxon>Bradymonadales</taxon>
        <taxon>Lujinxingiaceae</taxon>
        <taxon>Lujinxingia</taxon>
    </lineage>
</organism>